<dbReference type="PANTHER" id="PTHR46696">
    <property type="entry name" value="P450, PUTATIVE (EUROFUNG)-RELATED"/>
    <property type="match status" value="1"/>
</dbReference>
<reference evidence="3 4" key="1">
    <citation type="submission" date="2021-04" db="EMBL/GenBank/DDBJ databases">
        <title>Whole-genome sequencing of Saccharopolyspora endophytica KCTC 19397.</title>
        <authorList>
            <person name="Ay H."/>
            <person name="Saygin H."/>
            <person name="Sahin N."/>
        </authorList>
    </citation>
    <scope>NUCLEOTIDE SEQUENCE [LARGE SCALE GENOMIC DNA]</scope>
    <source>
        <strain evidence="3 4">KCTC 19397</strain>
    </source>
</reference>
<keyword evidence="2" id="KW-0560">Oxidoreductase</keyword>
<evidence type="ECO:0000313" key="4">
    <source>
        <dbReference type="Proteomes" id="UP000674084"/>
    </source>
</evidence>
<dbReference type="InterPro" id="IPR017972">
    <property type="entry name" value="Cyt_P450_CS"/>
</dbReference>
<dbReference type="Pfam" id="PF00067">
    <property type="entry name" value="p450"/>
    <property type="match status" value="1"/>
</dbReference>
<dbReference type="PROSITE" id="PS00086">
    <property type="entry name" value="CYTOCHROME_P450"/>
    <property type="match status" value="1"/>
</dbReference>
<keyword evidence="2" id="KW-0503">Monooxygenase</keyword>
<evidence type="ECO:0000313" key="3">
    <source>
        <dbReference type="EMBL" id="MBQ0928407.1"/>
    </source>
</evidence>
<gene>
    <name evidence="3" type="ORF">KBO27_31065</name>
</gene>
<sequence length="405" mass="44288">MENPMTGATQKDSFTEQYWQDPHAAFAEARRTCPVQEVDFEGGRSWLVTRYDEVKAGLTDERLAKDWRSSLPAEERASAPPGLPAPMSHMLTSLDPPEHTRLRSLVTQAFTARRIATLRPRVESLAEELLAELPQDEPVDLVARFAIVLPMVVISELLGVPEIDREEFARLSTVLIDECPDDELARASAQMATYLEGLVAAKRAAPDDALLSALISASDEGDRLSDLEIVAMAMLLLMAGHETTAVFITNSVRALVDDDSARARLADPAKVPSLVEELLRWLSPALNASLRFATEDVEIGGVKIARGESVTLSTGAANRDPDRYPDPDVLDPDRDTGGHVAFGHGIHRCLGAALVRLEGEVALEALFRRHPNLRVVADPSELTYRRSVHVHAPRTLPVVLTPKAS</sequence>
<organism evidence="3 4">
    <name type="scientific">Saccharopolyspora endophytica</name>
    <dbReference type="NCBI Taxonomy" id="543886"/>
    <lineage>
        <taxon>Bacteria</taxon>
        <taxon>Bacillati</taxon>
        <taxon>Actinomycetota</taxon>
        <taxon>Actinomycetes</taxon>
        <taxon>Pseudonocardiales</taxon>
        <taxon>Pseudonocardiaceae</taxon>
        <taxon>Saccharopolyspora</taxon>
    </lineage>
</organism>
<proteinExistence type="inferred from homology"/>
<dbReference type="PRINTS" id="PR00359">
    <property type="entry name" value="BP450"/>
</dbReference>
<protein>
    <submittedName>
        <fullName evidence="3">Cytochrome P450</fullName>
    </submittedName>
</protein>
<comment type="similarity">
    <text evidence="1 2">Belongs to the cytochrome P450 family.</text>
</comment>
<dbReference type="InterPro" id="IPR001128">
    <property type="entry name" value="Cyt_P450"/>
</dbReference>
<dbReference type="Proteomes" id="UP000674084">
    <property type="component" value="Unassembled WGS sequence"/>
</dbReference>
<keyword evidence="2" id="KW-0349">Heme</keyword>
<accession>A0ABS5DQ23</accession>
<keyword evidence="4" id="KW-1185">Reference proteome</keyword>
<evidence type="ECO:0000256" key="2">
    <source>
        <dbReference type="RuleBase" id="RU000461"/>
    </source>
</evidence>
<dbReference type="Gene3D" id="1.10.630.10">
    <property type="entry name" value="Cytochrome P450"/>
    <property type="match status" value="1"/>
</dbReference>
<dbReference type="EMBL" id="JAGPXE010000019">
    <property type="protein sequence ID" value="MBQ0928407.1"/>
    <property type="molecule type" value="Genomic_DNA"/>
</dbReference>
<evidence type="ECO:0000256" key="1">
    <source>
        <dbReference type="ARBA" id="ARBA00010617"/>
    </source>
</evidence>
<dbReference type="InterPro" id="IPR036396">
    <property type="entry name" value="Cyt_P450_sf"/>
</dbReference>
<dbReference type="InterPro" id="IPR002397">
    <property type="entry name" value="Cyt_P450_B"/>
</dbReference>
<name>A0ABS5DQ23_9PSEU</name>
<keyword evidence="2" id="KW-0408">Iron</keyword>
<comment type="caution">
    <text evidence="3">The sequence shown here is derived from an EMBL/GenBank/DDBJ whole genome shotgun (WGS) entry which is preliminary data.</text>
</comment>
<keyword evidence="2" id="KW-0479">Metal-binding</keyword>
<dbReference type="PANTHER" id="PTHR46696:SF6">
    <property type="entry name" value="P450, PUTATIVE (EUROFUNG)-RELATED"/>
    <property type="match status" value="1"/>
</dbReference>
<dbReference type="CDD" id="cd11029">
    <property type="entry name" value="CYP107-like"/>
    <property type="match status" value="1"/>
</dbReference>
<dbReference type="SUPFAM" id="SSF48264">
    <property type="entry name" value="Cytochrome P450"/>
    <property type="match status" value="1"/>
</dbReference>